<dbReference type="Proteomes" id="UP000053328">
    <property type="component" value="Unassembled WGS sequence"/>
</dbReference>
<proteinExistence type="predicted"/>
<dbReference type="GeneID" id="27337764"/>
<dbReference type="PANTHER" id="PTHR33973:SF4">
    <property type="entry name" value="OS07G0153300 PROTEIN"/>
    <property type="match status" value="1"/>
</dbReference>
<dbReference type="EMBL" id="KN847499">
    <property type="protein sequence ID" value="KIW11381.1"/>
    <property type="molecule type" value="Genomic_DNA"/>
</dbReference>
<gene>
    <name evidence="1" type="ORF">PV08_10681</name>
</gene>
<protein>
    <recommendedName>
        <fullName evidence="3">DUF1365 domain-containing protein</fullName>
    </recommendedName>
</protein>
<dbReference type="Pfam" id="PF07103">
    <property type="entry name" value="DUF1365"/>
    <property type="match status" value="1"/>
</dbReference>
<name>A0A0D1Y8R6_9EURO</name>
<evidence type="ECO:0008006" key="3">
    <source>
        <dbReference type="Google" id="ProtNLM"/>
    </source>
</evidence>
<keyword evidence="2" id="KW-1185">Reference proteome</keyword>
<organism evidence="1 2">
    <name type="scientific">Exophiala spinifera</name>
    <dbReference type="NCBI Taxonomy" id="91928"/>
    <lineage>
        <taxon>Eukaryota</taxon>
        <taxon>Fungi</taxon>
        <taxon>Dikarya</taxon>
        <taxon>Ascomycota</taxon>
        <taxon>Pezizomycotina</taxon>
        <taxon>Eurotiomycetes</taxon>
        <taxon>Chaetothyriomycetidae</taxon>
        <taxon>Chaetothyriales</taxon>
        <taxon>Herpotrichiellaceae</taxon>
        <taxon>Exophiala</taxon>
    </lineage>
</organism>
<dbReference type="VEuPathDB" id="FungiDB:PV08_10681"/>
<dbReference type="OrthoDB" id="3340520at2759"/>
<reference evidence="1 2" key="1">
    <citation type="submission" date="2015-01" db="EMBL/GenBank/DDBJ databases">
        <title>The Genome Sequence of Exophiala spinifera CBS89968.</title>
        <authorList>
            <consortium name="The Broad Institute Genomics Platform"/>
            <person name="Cuomo C."/>
            <person name="de Hoog S."/>
            <person name="Gorbushina A."/>
            <person name="Stielow B."/>
            <person name="Teixiera M."/>
            <person name="Abouelleil A."/>
            <person name="Chapman S.B."/>
            <person name="Priest M."/>
            <person name="Young S.K."/>
            <person name="Wortman J."/>
            <person name="Nusbaum C."/>
            <person name="Birren B."/>
        </authorList>
    </citation>
    <scope>NUCLEOTIDE SEQUENCE [LARGE SCALE GENOMIC DNA]</scope>
    <source>
        <strain evidence="1 2">CBS 89968</strain>
    </source>
</reference>
<dbReference type="STRING" id="91928.A0A0D1Y8R6"/>
<accession>A0A0D1Y8R6</accession>
<dbReference type="AlphaFoldDB" id="A0A0D1Y8R6"/>
<evidence type="ECO:0000313" key="2">
    <source>
        <dbReference type="Proteomes" id="UP000053328"/>
    </source>
</evidence>
<sequence length="666" mass="73718">MAGPIEHEDCQRKPQFKHICRNLKAICFALAVFNSKEIWSGICTLTVSRHLVSPAGLGVIFLSGLWCASTSISSALAIKDGDDGVGAGCSWDKKPGLAPRIFESRTTHTRLFPARHSFSYSYLLVGVPVGWNGSAGHVLSSDCSHQAKDAVGAGHGGRCGWFSIHADDYLGRGGRPHVDGLRGKLDNFLESQGVERTRYPSAYLVTAPRFCGFSFNPVSFWYLYDHHGRLGAMILEVNNTFDERRIYYLPRNADDESATTSKSKFTDHWEKDFHVSPFNDRHGSYSLTCTDPFDDENETETGSSGAHGTGVEIDNTIVLNSEEGKPKIVARVFSTSAGLDPFRMSRLQSLVFVTRWWWVGFMTNPRILREARKLWTKKLQVFYRPEVQKSSIGRNETAEERILEPFFRRVLEQMASRSGTRRITYIPAAGEGRGKPVHLVKESDTGANGAAGASGTAHVEIRIVTPAFYTEMVREPDLLTTFDRFCFSPQQDQAMVHVSDVSSVREALVGAMKAPPPLPALSVPVRESRLARVNHRLRSGRSLFLVAMEALQSFVFPSRGRATSGGDEQGIGHLDSFVQATCSTTSEVLIYDRTCLKVLLADRLALGYVGLLEWYTTVAWVGAVATSAWHINGLMHSPTQSLRSLWFWTAMGAKLGTVYGLSFLRG</sequence>
<dbReference type="PANTHER" id="PTHR33973">
    <property type="entry name" value="OS07G0153300 PROTEIN"/>
    <property type="match status" value="1"/>
</dbReference>
<dbReference type="HOGENOM" id="CLU_020424_1_0_1"/>
<dbReference type="InterPro" id="IPR010775">
    <property type="entry name" value="DUF1365"/>
</dbReference>
<evidence type="ECO:0000313" key="1">
    <source>
        <dbReference type="EMBL" id="KIW11381.1"/>
    </source>
</evidence>
<dbReference type="RefSeq" id="XP_016231597.1">
    <property type="nucleotide sequence ID" value="XM_016384995.1"/>
</dbReference>